<organism evidence="22 23">
    <name type="scientific">Georgenia faecalis</name>
    <dbReference type="NCBI Taxonomy" id="2483799"/>
    <lineage>
        <taxon>Bacteria</taxon>
        <taxon>Bacillati</taxon>
        <taxon>Actinomycetota</taxon>
        <taxon>Actinomycetes</taxon>
        <taxon>Micrococcales</taxon>
        <taxon>Bogoriellaceae</taxon>
        <taxon>Georgenia</taxon>
    </lineage>
</organism>
<name>A0ABV9DDA1_9MICO</name>
<dbReference type="InterPro" id="IPR050351">
    <property type="entry name" value="BphY/WalK/GraS-like"/>
</dbReference>
<dbReference type="InterPro" id="IPR035965">
    <property type="entry name" value="PAS-like_dom_sf"/>
</dbReference>
<evidence type="ECO:0000313" key="23">
    <source>
        <dbReference type="Proteomes" id="UP001595955"/>
    </source>
</evidence>
<dbReference type="SMART" id="SM00091">
    <property type="entry name" value="PAS"/>
    <property type="match status" value="2"/>
</dbReference>
<dbReference type="InterPro" id="IPR036097">
    <property type="entry name" value="HisK_dim/P_sf"/>
</dbReference>
<evidence type="ECO:0000256" key="10">
    <source>
        <dbReference type="ARBA" id="ARBA00022840"/>
    </source>
</evidence>
<keyword evidence="16" id="KW-0175">Coiled coil</keyword>
<reference evidence="23" key="1">
    <citation type="journal article" date="2019" name="Int. J. Syst. Evol. Microbiol.">
        <title>The Global Catalogue of Microorganisms (GCM) 10K type strain sequencing project: providing services to taxonomists for standard genome sequencing and annotation.</title>
        <authorList>
            <consortium name="The Broad Institute Genomics Platform"/>
            <consortium name="The Broad Institute Genome Sequencing Center for Infectious Disease"/>
            <person name="Wu L."/>
            <person name="Ma J."/>
        </authorList>
    </citation>
    <scope>NUCLEOTIDE SEQUENCE [LARGE SCALE GENOMIC DNA]</scope>
    <source>
        <strain evidence="23">JCM 3369</strain>
    </source>
</reference>
<evidence type="ECO:0000259" key="21">
    <source>
        <dbReference type="PROSITE" id="PS50113"/>
    </source>
</evidence>
<dbReference type="CDD" id="cd00130">
    <property type="entry name" value="PAS"/>
    <property type="match status" value="2"/>
</dbReference>
<dbReference type="PANTHER" id="PTHR42878:SF7">
    <property type="entry name" value="SENSOR HISTIDINE KINASE GLRK"/>
    <property type="match status" value="1"/>
</dbReference>
<protein>
    <recommendedName>
        <fullName evidence="14">Sensor-like histidine kinase SenX3</fullName>
        <ecNumber evidence="4">2.7.13.3</ecNumber>
    </recommendedName>
</protein>
<dbReference type="Gene3D" id="1.10.287.130">
    <property type="match status" value="1"/>
</dbReference>
<gene>
    <name evidence="22" type="ORF">ACFO3F_13485</name>
</gene>
<evidence type="ECO:0000256" key="3">
    <source>
        <dbReference type="ARBA" id="ARBA00004236"/>
    </source>
</evidence>
<dbReference type="InterPro" id="IPR011006">
    <property type="entry name" value="CheY-like_superfamily"/>
</dbReference>
<dbReference type="SMART" id="SM00388">
    <property type="entry name" value="HisKA"/>
    <property type="match status" value="1"/>
</dbReference>
<dbReference type="RefSeq" id="WP_122825074.1">
    <property type="nucleotide sequence ID" value="NZ_CP033325.1"/>
</dbReference>
<dbReference type="InterPro" id="IPR001610">
    <property type="entry name" value="PAC"/>
</dbReference>
<dbReference type="InterPro" id="IPR036890">
    <property type="entry name" value="HATPase_C_sf"/>
</dbReference>
<dbReference type="PROSITE" id="PS50112">
    <property type="entry name" value="PAS"/>
    <property type="match status" value="2"/>
</dbReference>
<keyword evidence="11" id="KW-1133">Transmembrane helix</keyword>
<sequence length="695" mass="73969">MTVTVHRIAIVDDAPEVRALVRARLRLTQAFAVVAEGGTGDDAVRIAEELRPDLILLDVSMPGLGGLDAIVPIRASSPQTRVVLFSGFSEDGLRARALALGATAFVEKGATIDALVVTLLDIASRPPSPAATADGAPPAPPVAAAAVDDAPPVDAAPPASADFTARPAAAHVALPQRDHGLGPAASVPSPDGADEWILTEHVERFRAVFDQAAIGIGTLTLTGQLVRANAALASLLDADAVEVVGVALVDLVPAADRDLLTFAVATAVQEGVTQVEHRLAGSERIVTSTLAAVRDSAQRPLYLLLQSQDVSAQRSTERALLESEERFRLLVESVADYAIFMLDREGRVASWNRGAERLKGYRSTDILGQHFRIFYTRDARDSAHPEDELKAATRDGRYQEEGWRVRKDGTLFWANVTITALRDVRGELVGFAKVTRDVTAHRQASQDLERTARELAQANAALSRANQRLEVAAQERADLLAIAAHELRSPLTVVSGTMTLLGDHWAELEEQERAELVASVGSSAAHMRAMLDELLLAARLDAGRASVRATTLALRPVLEAVVAERASSFPDLDVVVDCPADLEVTTDVGQLGQVVVNYLVNASRYGEGPVTVRASRGTTTVDVVVEDAGPGVPEAIADRLFDEMFLRGSNLRGTGMGLYIVRRLARALGGDAWYDRADGVTRFGLSLPAGGPPAP</sequence>
<evidence type="ECO:0000256" key="8">
    <source>
        <dbReference type="ARBA" id="ARBA00022741"/>
    </source>
</evidence>
<dbReference type="Pfam" id="PF00512">
    <property type="entry name" value="HisKA"/>
    <property type="match status" value="1"/>
</dbReference>
<accession>A0ABV9DDA1</accession>
<evidence type="ECO:0000256" key="12">
    <source>
        <dbReference type="ARBA" id="ARBA00023012"/>
    </source>
</evidence>
<comment type="subcellular location">
    <subcellularLocation>
        <location evidence="3">Cell membrane</location>
    </subcellularLocation>
    <subcellularLocation>
        <location evidence="2">Membrane</location>
        <topology evidence="2">Multi-pass membrane protein</topology>
    </subcellularLocation>
</comment>
<dbReference type="PROSITE" id="PS50110">
    <property type="entry name" value="RESPONSE_REGULATORY"/>
    <property type="match status" value="1"/>
</dbReference>
<evidence type="ECO:0000256" key="15">
    <source>
        <dbReference type="PROSITE-ProRule" id="PRU00169"/>
    </source>
</evidence>
<dbReference type="SMART" id="SM00086">
    <property type="entry name" value="PAC"/>
    <property type="match status" value="2"/>
</dbReference>
<evidence type="ECO:0000256" key="11">
    <source>
        <dbReference type="ARBA" id="ARBA00022989"/>
    </source>
</evidence>
<dbReference type="Gene3D" id="3.30.450.20">
    <property type="entry name" value="PAS domain"/>
    <property type="match status" value="2"/>
</dbReference>
<keyword evidence="6" id="KW-0808">Transferase</keyword>
<dbReference type="CDD" id="cd17535">
    <property type="entry name" value="REC_NarL-like"/>
    <property type="match status" value="1"/>
</dbReference>
<dbReference type="InterPro" id="IPR013656">
    <property type="entry name" value="PAS_4"/>
</dbReference>
<feature type="modified residue" description="4-aspartylphosphate" evidence="15">
    <location>
        <position position="58"/>
    </location>
</feature>
<evidence type="ECO:0000256" key="16">
    <source>
        <dbReference type="SAM" id="Coils"/>
    </source>
</evidence>
<evidence type="ECO:0000259" key="18">
    <source>
        <dbReference type="PROSITE" id="PS50109"/>
    </source>
</evidence>
<keyword evidence="9" id="KW-0418">Kinase</keyword>
<dbReference type="PROSITE" id="PS50109">
    <property type="entry name" value="HIS_KIN"/>
    <property type="match status" value="1"/>
</dbReference>
<dbReference type="PRINTS" id="PR00344">
    <property type="entry name" value="BCTRLSENSOR"/>
</dbReference>
<dbReference type="InterPro" id="IPR001789">
    <property type="entry name" value="Sig_transdc_resp-reg_receiver"/>
</dbReference>
<feature type="domain" description="Histidine kinase" evidence="18">
    <location>
        <begin position="482"/>
        <end position="691"/>
    </location>
</feature>
<dbReference type="InterPro" id="IPR005467">
    <property type="entry name" value="His_kinase_dom"/>
</dbReference>
<dbReference type="NCBIfam" id="TIGR00229">
    <property type="entry name" value="sensory_box"/>
    <property type="match status" value="2"/>
</dbReference>
<dbReference type="InterPro" id="IPR004358">
    <property type="entry name" value="Sig_transdc_His_kin-like_C"/>
</dbReference>
<feature type="domain" description="PAS" evidence="20">
    <location>
        <begin position="323"/>
        <end position="387"/>
    </location>
</feature>
<comment type="catalytic activity">
    <reaction evidence="1">
        <text>ATP + protein L-histidine = ADP + protein N-phospho-L-histidine.</text>
        <dbReference type="EC" id="2.7.13.3"/>
    </reaction>
</comment>
<evidence type="ECO:0000256" key="17">
    <source>
        <dbReference type="SAM" id="MobiDB-lite"/>
    </source>
</evidence>
<keyword evidence="13" id="KW-0472">Membrane</keyword>
<dbReference type="Pfam" id="PF02518">
    <property type="entry name" value="HATPase_c"/>
    <property type="match status" value="1"/>
</dbReference>
<dbReference type="PANTHER" id="PTHR42878">
    <property type="entry name" value="TWO-COMPONENT HISTIDINE KINASE"/>
    <property type="match status" value="1"/>
</dbReference>
<dbReference type="SMART" id="SM00387">
    <property type="entry name" value="HATPase_c"/>
    <property type="match status" value="1"/>
</dbReference>
<feature type="compositionally biased region" description="Low complexity" evidence="17">
    <location>
        <begin position="130"/>
        <end position="160"/>
    </location>
</feature>
<dbReference type="InterPro" id="IPR003594">
    <property type="entry name" value="HATPase_dom"/>
</dbReference>
<keyword evidence="7" id="KW-0812">Transmembrane</keyword>
<evidence type="ECO:0000256" key="5">
    <source>
        <dbReference type="ARBA" id="ARBA00022553"/>
    </source>
</evidence>
<evidence type="ECO:0000313" key="22">
    <source>
        <dbReference type="EMBL" id="MFC4556263.1"/>
    </source>
</evidence>
<dbReference type="Gene3D" id="3.30.565.10">
    <property type="entry name" value="Histidine kinase-like ATPase, C-terminal domain"/>
    <property type="match status" value="1"/>
</dbReference>
<evidence type="ECO:0000256" key="13">
    <source>
        <dbReference type="ARBA" id="ARBA00023136"/>
    </source>
</evidence>
<feature type="domain" description="Response regulatory" evidence="19">
    <location>
        <begin position="7"/>
        <end position="123"/>
    </location>
</feature>
<dbReference type="CDD" id="cd00082">
    <property type="entry name" value="HisKA"/>
    <property type="match status" value="1"/>
</dbReference>
<proteinExistence type="predicted"/>
<feature type="domain" description="PAS" evidence="20">
    <location>
        <begin position="201"/>
        <end position="271"/>
    </location>
</feature>
<feature type="region of interest" description="Disordered" evidence="17">
    <location>
        <begin position="127"/>
        <end position="160"/>
    </location>
</feature>
<dbReference type="Gene3D" id="3.40.50.2300">
    <property type="match status" value="1"/>
</dbReference>
<dbReference type="Proteomes" id="UP001595955">
    <property type="component" value="Unassembled WGS sequence"/>
</dbReference>
<evidence type="ECO:0000259" key="19">
    <source>
        <dbReference type="PROSITE" id="PS50110"/>
    </source>
</evidence>
<evidence type="ECO:0000256" key="9">
    <source>
        <dbReference type="ARBA" id="ARBA00022777"/>
    </source>
</evidence>
<dbReference type="InterPro" id="IPR000700">
    <property type="entry name" value="PAS-assoc_C"/>
</dbReference>
<dbReference type="SUPFAM" id="SSF55785">
    <property type="entry name" value="PYP-like sensor domain (PAS domain)"/>
    <property type="match status" value="2"/>
</dbReference>
<evidence type="ECO:0000256" key="2">
    <source>
        <dbReference type="ARBA" id="ARBA00004141"/>
    </source>
</evidence>
<evidence type="ECO:0000256" key="14">
    <source>
        <dbReference type="ARBA" id="ARBA00039401"/>
    </source>
</evidence>
<keyword evidence="23" id="KW-1185">Reference proteome</keyword>
<evidence type="ECO:0000256" key="7">
    <source>
        <dbReference type="ARBA" id="ARBA00022692"/>
    </source>
</evidence>
<dbReference type="SUPFAM" id="SSF55874">
    <property type="entry name" value="ATPase domain of HSP90 chaperone/DNA topoisomerase II/histidine kinase"/>
    <property type="match status" value="1"/>
</dbReference>
<dbReference type="Pfam" id="PF08448">
    <property type="entry name" value="PAS_4"/>
    <property type="match status" value="1"/>
</dbReference>
<dbReference type="EMBL" id="JBHSGF010000010">
    <property type="protein sequence ID" value="MFC4556263.1"/>
    <property type="molecule type" value="Genomic_DNA"/>
</dbReference>
<keyword evidence="10" id="KW-0067">ATP-binding</keyword>
<dbReference type="InterPro" id="IPR058245">
    <property type="entry name" value="NreC/VraR/RcsB-like_REC"/>
</dbReference>
<dbReference type="Pfam" id="PF13426">
    <property type="entry name" value="PAS_9"/>
    <property type="match status" value="1"/>
</dbReference>
<dbReference type="InterPro" id="IPR000014">
    <property type="entry name" value="PAS"/>
</dbReference>
<comment type="caution">
    <text evidence="22">The sequence shown here is derived from an EMBL/GenBank/DDBJ whole genome shotgun (WGS) entry which is preliminary data.</text>
</comment>
<dbReference type="Pfam" id="PF00072">
    <property type="entry name" value="Response_reg"/>
    <property type="match status" value="1"/>
</dbReference>
<feature type="coiled-coil region" evidence="16">
    <location>
        <begin position="441"/>
        <end position="482"/>
    </location>
</feature>
<keyword evidence="12" id="KW-0902">Two-component regulatory system</keyword>
<feature type="domain" description="PAC" evidence="21">
    <location>
        <begin position="398"/>
        <end position="450"/>
    </location>
</feature>
<evidence type="ECO:0000259" key="20">
    <source>
        <dbReference type="PROSITE" id="PS50112"/>
    </source>
</evidence>
<dbReference type="InterPro" id="IPR003661">
    <property type="entry name" value="HisK_dim/P_dom"/>
</dbReference>
<dbReference type="SMART" id="SM00448">
    <property type="entry name" value="REC"/>
    <property type="match status" value="1"/>
</dbReference>
<dbReference type="EC" id="2.7.13.3" evidence="4"/>
<dbReference type="PROSITE" id="PS50113">
    <property type="entry name" value="PAC"/>
    <property type="match status" value="1"/>
</dbReference>
<evidence type="ECO:0000256" key="4">
    <source>
        <dbReference type="ARBA" id="ARBA00012438"/>
    </source>
</evidence>
<keyword evidence="5 15" id="KW-0597">Phosphoprotein</keyword>
<evidence type="ECO:0000256" key="1">
    <source>
        <dbReference type="ARBA" id="ARBA00000085"/>
    </source>
</evidence>
<keyword evidence="8" id="KW-0547">Nucleotide-binding</keyword>
<dbReference type="SUPFAM" id="SSF47384">
    <property type="entry name" value="Homodimeric domain of signal transducing histidine kinase"/>
    <property type="match status" value="1"/>
</dbReference>
<dbReference type="SUPFAM" id="SSF52172">
    <property type="entry name" value="CheY-like"/>
    <property type="match status" value="1"/>
</dbReference>
<evidence type="ECO:0000256" key="6">
    <source>
        <dbReference type="ARBA" id="ARBA00022679"/>
    </source>
</evidence>